<comment type="caution">
    <text evidence="2">The sequence shown here is derived from an EMBL/GenBank/DDBJ whole genome shotgun (WGS) entry which is preliminary data.</text>
</comment>
<dbReference type="EMBL" id="JBHTAI010000011">
    <property type="protein sequence ID" value="MFC7150572.1"/>
    <property type="molecule type" value="Genomic_DNA"/>
</dbReference>
<name>A0ABW2FE32_9BACL</name>
<feature type="transmembrane region" description="Helical" evidence="1">
    <location>
        <begin position="34"/>
        <end position="54"/>
    </location>
</feature>
<evidence type="ECO:0008006" key="4">
    <source>
        <dbReference type="Google" id="ProtNLM"/>
    </source>
</evidence>
<organism evidence="2 3">
    <name type="scientific">Cohnella cellulosilytica</name>
    <dbReference type="NCBI Taxonomy" id="986710"/>
    <lineage>
        <taxon>Bacteria</taxon>
        <taxon>Bacillati</taxon>
        <taxon>Bacillota</taxon>
        <taxon>Bacilli</taxon>
        <taxon>Bacillales</taxon>
        <taxon>Paenibacillaceae</taxon>
        <taxon>Cohnella</taxon>
    </lineage>
</organism>
<evidence type="ECO:0000313" key="3">
    <source>
        <dbReference type="Proteomes" id="UP001596378"/>
    </source>
</evidence>
<feature type="transmembrane region" description="Helical" evidence="1">
    <location>
        <begin position="6"/>
        <end position="22"/>
    </location>
</feature>
<keyword evidence="1" id="KW-0472">Membrane</keyword>
<evidence type="ECO:0000256" key="1">
    <source>
        <dbReference type="SAM" id="Phobius"/>
    </source>
</evidence>
<accession>A0ABW2FE32</accession>
<keyword evidence="1" id="KW-0812">Transmembrane</keyword>
<proteinExistence type="predicted"/>
<evidence type="ECO:0000313" key="2">
    <source>
        <dbReference type="EMBL" id="MFC7150572.1"/>
    </source>
</evidence>
<dbReference type="Proteomes" id="UP001596378">
    <property type="component" value="Unassembled WGS sequence"/>
</dbReference>
<dbReference type="RefSeq" id="WP_378052961.1">
    <property type="nucleotide sequence ID" value="NZ_JBHMDN010000069.1"/>
</dbReference>
<reference evidence="3" key="1">
    <citation type="journal article" date="2019" name="Int. J. Syst. Evol. Microbiol.">
        <title>The Global Catalogue of Microorganisms (GCM) 10K type strain sequencing project: providing services to taxonomists for standard genome sequencing and annotation.</title>
        <authorList>
            <consortium name="The Broad Institute Genomics Platform"/>
            <consortium name="The Broad Institute Genome Sequencing Center for Infectious Disease"/>
            <person name="Wu L."/>
            <person name="Ma J."/>
        </authorList>
    </citation>
    <scope>NUCLEOTIDE SEQUENCE [LARGE SCALE GENOMIC DNA]</scope>
    <source>
        <strain evidence="3">KCTC 12907</strain>
    </source>
</reference>
<gene>
    <name evidence="2" type="ORF">ACFQMJ_18730</name>
</gene>
<keyword evidence="3" id="KW-1185">Reference proteome</keyword>
<sequence>MEELIMCFVGYAALLALGLRALRREGRKIDRGLYIVLVAWCAYMNIAGLLRWPTGSVAELNGWLFFPVGQWILALLDGMV</sequence>
<keyword evidence="1" id="KW-1133">Transmembrane helix</keyword>
<protein>
    <recommendedName>
        <fullName evidence="4">Histidine kinase N-terminal 7TM region domain-containing protein</fullName>
    </recommendedName>
</protein>